<dbReference type="PANTHER" id="PTHR47481:SF3">
    <property type="entry name" value="GAG-POLYPEPTIDE OF LTR COPIA-TYPE-RELATED"/>
    <property type="match status" value="1"/>
</dbReference>
<keyword evidence="3" id="KW-1185">Reference proteome</keyword>
<gene>
    <name evidence="2" type="ORF">CTI12_AA313450</name>
</gene>
<dbReference type="AlphaFoldDB" id="A0A2U1N361"/>
<comment type="caution">
    <text evidence="2">The sequence shown here is derived from an EMBL/GenBank/DDBJ whole genome shotgun (WGS) entry which is preliminary data.</text>
</comment>
<dbReference type="OrthoDB" id="1845088at2759"/>
<proteinExistence type="predicted"/>
<dbReference type="SUPFAM" id="SSF57756">
    <property type="entry name" value="Retrovirus zinc finger-like domains"/>
    <property type="match status" value="1"/>
</dbReference>
<accession>A0A2U1N361</accession>
<evidence type="ECO:0000313" key="3">
    <source>
        <dbReference type="Proteomes" id="UP000245207"/>
    </source>
</evidence>
<dbReference type="Proteomes" id="UP000245207">
    <property type="component" value="Unassembled WGS sequence"/>
</dbReference>
<feature type="compositionally biased region" description="Low complexity" evidence="1">
    <location>
        <begin position="150"/>
        <end position="166"/>
    </location>
</feature>
<dbReference type="EMBL" id="PKPP01003733">
    <property type="protein sequence ID" value="PWA67941.1"/>
    <property type="molecule type" value="Genomic_DNA"/>
</dbReference>
<dbReference type="PANTHER" id="PTHR47481">
    <property type="match status" value="1"/>
</dbReference>
<feature type="region of interest" description="Disordered" evidence="1">
    <location>
        <begin position="219"/>
        <end position="295"/>
    </location>
</feature>
<dbReference type="GO" id="GO:0003676">
    <property type="term" value="F:nucleic acid binding"/>
    <property type="evidence" value="ECO:0007669"/>
    <property type="project" value="InterPro"/>
</dbReference>
<protein>
    <submittedName>
        <fullName evidence="2">Zinc finger, CCHC-type, Gag-polypeptide of LTR copia-type</fullName>
    </submittedName>
</protein>
<organism evidence="2 3">
    <name type="scientific">Artemisia annua</name>
    <name type="common">Sweet wormwood</name>
    <dbReference type="NCBI Taxonomy" id="35608"/>
    <lineage>
        <taxon>Eukaryota</taxon>
        <taxon>Viridiplantae</taxon>
        <taxon>Streptophyta</taxon>
        <taxon>Embryophyta</taxon>
        <taxon>Tracheophyta</taxon>
        <taxon>Spermatophyta</taxon>
        <taxon>Magnoliopsida</taxon>
        <taxon>eudicotyledons</taxon>
        <taxon>Gunneridae</taxon>
        <taxon>Pentapetalae</taxon>
        <taxon>asterids</taxon>
        <taxon>campanulids</taxon>
        <taxon>Asterales</taxon>
        <taxon>Asteraceae</taxon>
        <taxon>Asteroideae</taxon>
        <taxon>Anthemideae</taxon>
        <taxon>Artemisiinae</taxon>
        <taxon>Artemisia</taxon>
    </lineage>
</organism>
<dbReference type="GO" id="GO:0008270">
    <property type="term" value="F:zinc ion binding"/>
    <property type="evidence" value="ECO:0007669"/>
    <property type="project" value="InterPro"/>
</dbReference>
<sequence>MSGESSNTNAPLPFSTVLHMKTIKLSSSNYLLWNKQMLPLLAYQQLTGYVDGSIPKPSATITNGDNTSPNPAYASWIAADQPSLSEEAMAETLGHSTSHAVRSALVDIYQHDSLEPESHEMFLQSITDSSVAPVAFNTTYRASTTDSSRGRGSTCGRSSTRGSSNRGRGRGNRRPPHCQLCRTEGHYANQCPDLHTFARSPSTDMLLLSTYCDDYPMPSHSPEPSPMSHPDPTPPCELCTDPPPLAPPVAASTLNDQPPPSPTQNDQPPPSPLPPPVTSSQGSGHPMITRSKNGA</sequence>
<feature type="compositionally biased region" description="Basic residues" evidence="1">
    <location>
        <begin position="167"/>
        <end position="176"/>
    </location>
</feature>
<name>A0A2U1N361_ARTAN</name>
<feature type="region of interest" description="Disordered" evidence="1">
    <location>
        <begin position="142"/>
        <end position="177"/>
    </location>
</feature>
<feature type="compositionally biased region" description="Pro residues" evidence="1">
    <location>
        <begin position="257"/>
        <end position="277"/>
    </location>
</feature>
<evidence type="ECO:0000313" key="2">
    <source>
        <dbReference type="EMBL" id="PWA67941.1"/>
    </source>
</evidence>
<reference evidence="2 3" key="1">
    <citation type="journal article" date="2018" name="Mol. Plant">
        <title>The genome of Artemisia annua provides insight into the evolution of Asteraceae family and artemisinin biosynthesis.</title>
        <authorList>
            <person name="Shen Q."/>
            <person name="Zhang L."/>
            <person name="Liao Z."/>
            <person name="Wang S."/>
            <person name="Yan T."/>
            <person name="Shi P."/>
            <person name="Liu M."/>
            <person name="Fu X."/>
            <person name="Pan Q."/>
            <person name="Wang Y."/>
            <person name="Lv Z."/>
            <person name="Lu X."/>
            <person name="Zhang F."/>
            <person name="Jiang W."/>
            <person name="Ma Y."/>
            <person name="Chen M."/>
            <person name="Hao X."/>
            <person name="Li L."/>
            <person name="Tang Y."/>
            <person name="Lv G."/>
            <person name="Zhou Y."/>
            <person name="Sun X."/>
            <person name="Brodelius P.E."/>
            <person name="Rose J.K.C."/>
            <person name="Tang K."/>
        </authorList>
    </citation>
    <scope>NUCLEOTIDE SEQUENCE [LARGE SCALE GENOMIC DNA]</scope>
    <source>
        <strain evidence="3">cv. Huhao1</strain>
        <tissue evidence="2">Leaf</tissue>
    </source>
</reference>
<feature type="compositionally biased region" description="Pro residues" evidence="1">
    <location>
        <begin position="219"/>
        <end position="247"/>
    </location>
</feature>
<evidence type="ECO:0000256" key="1">
    <source>
        <dbReference type="SAM" id="MobiDB-lite"/>
    </source>
</evidence>
<dbReference type="InterPro" id="IPR036875">
    <property type="entry name" value="Znf_CCHC_sf"/>
</dbReference>